<gene>
    <name evidence="2" type="ORF">OsJ_20040</name>
</gene>
<proteinExistence type="predicted"/>
<accession>A3B861</accession>
<feature type="compositionally biased region" description="Basic and acidic residues" evidence="1">
    <location>
        <begin position="49"/>
        <end position="58"/>
    </location>
</feature>
<reference evidence="2" key="2">
    <citation type="submission" date="2008-12" db="EMBL/GenBank/DDBJ databases">
        <title>Improved gene annotation of the rice (Oryza sativa) genomes.</title>
        <authorList>
            <person name="Wang J."/>
            <person name="Li R."/>
            <person name="Fan W."/>
            <person name="Huang Q."/>
            <person name="Zhang J."/>
            <person name="Zhou Y."/>
            <person name="Hu Y."/>
            <person name="Zi S."/>
            <person name="Li J."/>
            <person name="Ni P."/>
            <person name="Zheng H."/>
            <person name="Zhang Y."/>
            <person name="Zhao M."/>
            <person name="Hao Q."/>
            <person name="McDermott J."/>
            <person name="Samudrala R."/>
            <person name="Kristiansen K."/>
            <person name="Wong G.K.-S."/>
        </authorList>
    </citation>
    <scope>NUCLEOTIDE SEQUENCE</scope>
</reference>
<feature type="region of interest" description="Disordered" evidence="1">
    <location>
        <begin position="1"/>
        <end position="95"/>
    </location>
</feature>
<dbReference type="EMBL" id="CM000143">
    <property type="protein sequence ID" value="EAZ35750.1"/>
    <property type="molecule type" value="Genomic_DNA"/>
</dbReference>
<protein>
    <submittedName>
        <fullName evidence="2">Uncharacterized protein</fullName>
    </submittedName>
</protein>
<evidence type="ECO:0000256" key="1">
    <source>
        <dbReference type="SAM" id="MobiDB-lite"/>
    </source>
</evidence>
<feature type="compositionally biased region" description="Basic residues" evidence="1">
    <location>
        <begin position="68"/>
        <end position="79"/>
    </location>
</feature>
<dbReference type="AlphaFoldDB" id="A3B861"/>
<sequence>MDGVDAIGEGRGGPAALGRSRQAGDAVDEGGGGPAALAAGDGSGTVGEARPRRSHAGDGDGGLTAQGWRRRRRGGRRRTGGVAEGRGTAGEEGDDAVQRLDVLPPQFLMRSRHDFTLKEASGLVERRRWRTRVVGRGEDSTYEWGGWEIRKIIVRD</sequence>
<reference evidence="2" key="1">
    <citation type="journal article" date="2005" name="PLoS Biol.">
        <title>The genomes of Oryza sativa: a history of duplications.</title>
        <authorList>
            <person name="Yu J."/>
            <person name="Wang J."/>
            <person name="Lin W."/>
            <person name="Li S."/>
            <person name="Li H."/>
            <person name="Zhou J."/>
            <person name="Ni P."/>
            <person name="Dong W."/>
            <person name="Hu S."/>
            <person name="Zeng C."/>
            <person name="Zhang J."/>
            <person name="Zhang Y."/>
            <person name="Li R."/>
            <person name="Xu Z."/>
            <person name="Li S."/>
            <person name="Li X."/>
            <person name="Zheng H."/>
            <person name="Cong L."/>
            <person name="Lin L."/>
            <person name="Yin J."/>
            <person name="Geng J."/>
            <person name="Li G."/>
            <person name="Shi J."/>
            <person name="Liu J."/>
            <person name="Lv H."/>
            <person name="Li J."/>
            <person name="Wang J."/>
            <person name="Deng Y."/>
            <person name="Ran L."/>
            <person name="Shi X."/>
            <person name="Wang X."/>
            <person name="Wu Q."/>
            <person name="Li C."/>
            <person name="Ren X."/>
            <person name="Wang J."/>
            <person name="Wang X."/>
            <person name="Li D."/>
            <person name="Liu D."/>
            <person name="Zhang X."/>
            <person name="Ji Z."/>
            <person name="Zhao W."/>
            <person name="Sun Y."/>
            <person name="Zhang Z."/>
            <person name="Bao J."/>
            <person name="Han Y."/>
            <person name="Dong L."/>
            <person name="Ji J."/>
            <person name="Chen P."/>
            <person name="Wu S."/>
            <person name="Liu J."/>
            <person name="Xiao Y."/>
            <person name="Bu D."/>
            <person name="Tan J."/>
            <person name="Yang L."/>
            <person name="Ye C."/>
            <person name="Zhang J."/>
            <person name="Xu J."/>
            <person name="Zhou Y."/>
            <person name="Yu Y."/>
            <person name="Zhang B."/>
            <person name="Zhuang S."/>
            <person name="Wei H."/>
            <person name="Liu B."/>
            <person name="Lei M."/>
            <person name="Yu H."/>
            <person name="Li Y."/>
            <person name="Xu H."/>
            <person name="Wei S."/>
            <person name="He X."/>
            <person name="Fang L."/>
            <person name="Zhang Z."/>
            <person name="Zhang Y."/>
            <person name="Huang X."/>
            <person name="Su Z."/>
            <person name="Tong W."/>
            <person name="Li J."/>
            <person name="Tong Z."/>
            <person name="Li S."/>
            <person name="Ye J."/>
            <person name="Wang L."/>
            <person name="Fang L."/>
            <person name="Lei T."/>
            <person name="Chen C."/>
            <person name="Chen H."/>
            <person name="Xu Z."/>
            <person name="Li H."/>
            <person name="Huang H."/>
            <person name="Zhang F."/>
            <person name="Xu H."/>
            <person name="Li N."/>
            <person name="Zhao C."/>
            <person name="Li S."/>
            <person name="Dong L."/>
            <person name="Huang Y."/>
            <person name="Li L."/>
            <person name="Xi Y."/>
            <person name="Qi Q."/>
            <person name="Li W."/>
            <person name="Zhang B."/>
            <person name="Hu W."/>
            <person name="Zhang Y."/>
            <person name="Tian X."/>
            <person name="Jiao Y."/>
            <person name="Liang X."/>
            <person name="Jin J."/>
            <person name="Gao L."/>
            <person name="Zheng W."/>
            <person name="Hao B."/>
            <person name="Liu S."/>
            <person name="Wang W."/>
            <person name="Yuan L."/>
            <person name="Cao M."/>
            <person name="McDermott J."/>
            <person name="Samudrala R."/>
            <person name="Wang J."/>
            <person name="Wong G.K."/>
            <person name="Yang H."/>
        </authorList>
    </citation>
    <scope>NUCLEOTIDE SEQUENCE [LARGE SCALE GENOMIC DNA]</scope>
</reference>
<dbReference type="Proteomes" id="UP000007752">
    <property type="component" value="Chromosome 6"/>
</dbReference>
<organism evidence="2">
    <name type="scientific">Oryza sativa subsp. japonica</name>
    <name type="common">Rice</name>
    <dbReference type="NCBI Taxonomy" id="39947"/>
    <lineage>
        <taxon>Eukaryota</taxon>
        <taxon>Viridiplantae</taxon>
        <taxon>Streptophyta</taxon>
        <taxon>Embryophyta</taxon>
        <taxon>Tracheophyta</taxon>
        <taxon>Spermatophyta</taxon>
        <taxon>Magnoliopsida</taxon>
        <taxon>Liliopsida</taxon>
        <taxon>Poales</taxon>
        <taxon>Poaceae</taxon>
        <taxon>BOP clade</taxon>
        <taxon>Oryzoideae</taxon>
        <taxon>Oryzeae</taxon>
        <taxon>Oryzinae</taxon>
        <taxon>Oryza</taxon>
        <taxon>Oryza sativa</taxon>
    </lineage>
</organism>
<evidence type="ECO:0000313" key="2">
    <source>
        <dbReference type="EMBL" id="EAZ35750.1"/>
    </source>
</evidence>
<name>A3B861_ORYSJ</name>